<dbReference type="AlphaFoldDB" id="A0A1G9S1A2"/>
<evidence type="ECO:0000313" key="2">
    <source>
        <dbReference type="Proteomes" id="UP000199226"/>
    </source>
</evidence>
<dbReference type="Proteomes" id="UP000199226">
    <property type="component" value="Unassembled WGS sequence"/>
</dbReference>
<name>A0A1G9S1A2_9SPHI</name>
<reference evidence="2" key="1">
    <citation type="submission" date="2016-10" db="EMBL/GenBank/DDBJ databases">
        <authorList>
            <person name="Varghese N."/>
            <person name="Submissions S."/>
        </authorList>
    </citation>
    <scope>NUCLEOTIDE SEQUENCE [LARGE SCALE GENOMIC DNA]</scope>
    <source>
        <strain evidence="2">DSM 24536</strain>
    </source>
</reference>
<organism evidence="1 2">
    <name type="scientific">Daejeonella rubra</name>
    <dbReference type="NCBI Taxonomy" id="990371"/>
    <lineage>
        <taxon>Bacteria</taxon>
        <taxon>Pseudomonadati</taxon>
        <taxon>Bacteroidota</taxon>
        <taxon>Sphingobacteriia</taxon>
        <taxon>Sphingobacteriales</taxon>
        <taxon>Sphingobacteriaceae</taxon>
        <taxon>Daejeonella</taxon>
    </lineage>
</organism>
<dbReference type="STRING" id="990371.SAMN05421813_10929"/>
<accession>A0A1G9S1A2</accession>
<evidence type="ECO:0000313" key="1">
    <source>
        <dbReference type="EMBL" id="SDM29246.1"/>
    </source>
</evidence>
<proteinExistence type="predicted"/>
<keyword evidence="2" id="KW-1185">Reference proteome</keyword>
<protein>
    <submittedName>
        <fullName evidence="1">Uncharacterized protein</fullName>
    </submittedName>
</protein>
<sequence length="136" mass="15613">MITSESSDPIHLLAIAISKYDVKSIKRLIGSKCKNLETVGNIKVSRNEYLHWLVKQMFSYRTESANQTITYMTDICNGCQVGRTVVIFDEGRFPKQESNALFKYTAWNIEVEEGFITGISFCHSTEKLRTHDDYAF</sequence>
<dbReference type="RefSeq" id="WP_090703574.1">
    <property type="nucleotide sequence ID" value="NZ_FNHH01000009.1"/>
</dbReference>
<gene>
    <name evidence="1" type="ORF">SAMN05421813_10929</name>
</gene>
<dbReference type="EMBL" id="FNHH01000009">
    <property type="protein sequence ID" value="SDM29246.1"/>
    <property type="molecule type" value="Genomic_DNA"/>
</dbReference>